<evidence type="ECO:0000313" key="1">
    <source>
        <dbReference type="EMBL" id="GIH88575.1"/>
    </source>
</evidence>
<evidence type="ECO:0000313" key="2">
    <source>
        <dbReference type="Proteomes" id="UP000655044"/>
    </source>
</evidence>
<proteinExistence type="predicted"/>
<name>A0A8J3S8B6_PLARO</name>
<dbReference type="AlphaFoldDB" id="A0A8J3S8B6"/>
<dbReference type="EMBL" id="BOOI01000084">
    <property type="protein sequence ID" value="GIH88575.1"/>
    <property type="molecule type" value="Genomic_DNA"/>
</dbReference>
<dbReference type="Proteomes" id="UP000655044">
    <property type="component" value="Unassembled WGS sequence"/>
</dbReference>
<reference evidence="1" key="1">
    <citation type="submission" date="2021-01" db="EMBL/GenBank/DDBJ databases">
        <title>Whole genome shotgun sequence of Planobispora rosea NBRC 15558.</title>
        <authorList>
            <person name="Komaki H."/>
            <person name="Tamura T."/>
        </authorList>
    </citation>
    <scope>NUCLEOTIDE SEQUENCE</scope>
    <source>
        <strain evidence="1">NBRC 15558</strain>
    </source>
</reference>
<protein>
    <submittedName>
        <fullName evidence="1">Uncharacterized protein</fullName>
    </submittedName>
</protein>
<accession>A0A8J3S8B6</accession>
<sequence>MSLFLVKLPTALAARVEVEPDLLTQIWGEEDVVDSEVAALDEAHKLFEDYLDIAQVVAEGPDRYPWMRKALHGTGEELDVDFGYGPAFMAPPQDVRQVAAGLTGEGWWRPGDEVTTIAQAISAFYTTAAAEDRAIIGIIA</sequence>
<organism evidence="1 2">
    <name type="scientific">Planobispora rosea</name>
    <dbReference type="NCBI Taxonomy" id="35762"/>
    <lineage>
        <taxon>Bacteria</taxon>
        <taxon>Bacillati</taxon>
        <taxon>Actinomycetota</taxon>
        <taxon>Actinomycetes</taxon>
        <taxon>Streptosporangiales</taxon>
        <taxon>Streptosporangiaceae</taxon>
        <taxon>Planobispora</taxon>
    </lineage>
</organism>
<keyword evidence="2" id="KW-1185">Reference proteome</keyword>
<comment type="caution">
    <text evidence="1">The sequence shown here is derived from an EMBL/GenBank/DDBJ whole genome shotgun (WGS) entry which is preliminary data.</text>
</comment>
<gene>
    <name evidence="1" type="ORF">Pro02_69830</name>
</gene>